<evidence type="ECO:0000256" key="7">
    <source>
        <dbReference type="SAM" id="MobiDB-lite"/>
    </source>
</evidence>
<feature type="transmembrane region" description="Helical" evidence="8">
    <location>
        <begin position="156"/>
        <end position="176"/>
    </location>
</feature>
<evidence type="ECO:0000256" key="2">
    <source>
        <dbReference type="ARBA" id="ARBA00022448"/>
    </source>
</evidence>
<feature type="compositionally biased region" description="Basic residues" evidence="7">
    <location>
        <begin position="304"/>
        <end position="322"/>
    </location>
</feature>
<organism evidence="10 11">
    <name type="scientific">Streptomyces xantholiticus</name>
    <dbReference type="NCBI Taxonomy" id="68285"/>
    <lineage>
        <taxon>Bacteria</taxon>
        <taxon>Bacillati</taxon>
        <taxon>Actinomycetota</taxon>
        <taxon>Actinomycetes</taxon>
        <taxon>Kitasatosporales</taxon>
        <taxon>Streptomycetaceae</taxon>
        <taxon>Streptomyces</taxon>
    </lineage>
</organism>
<feature type="transmembrane region" description="Helical" evidence="8">
    <location>
        <begin position="217"/>
        <end position="240"/>
    </location>
</feature>
<dbReference type="Proteomes" id="UP001445472">
    <property type="component" value="Unassembled WGS sequence"/>
</dbReference>
<evidence type="ECO:0000256" key="4">
    <source>
        <dbReference type="ARBA" id="ARBA00022692"/>
    </source>
</evidence>
<evidence type="ECO:0000256" key="5">
    <source>
        <dbReference type="ARBA" id="ARBA00022989"/>
    </source>
</evidence>
<evidence type="ECO:0000313" key="10">
    <source>
        <dbReference type="EMBL" id="MER6614515.1"/>
    </source>
</evidence>
<dbReference type="PANTHER" id="PTHR43163:SF6">
    <property type="entry name" value="DIPEPTIDE TRANSPORT SYSTEM PERMEASE PROTEIN DPPB-RELATED"/>
    <property type="match status" value="1"/>
</dbReference>
<feature type="compositionally biased region" description="Basic and acidic residues" evidence="7">
    <location>
        <begin position="327"/>
        <end position="347"/>
    </location>
</feature>
<dbReference type="PANTHER" id="PTHR43163">
    <property type="entry name" value="DIPEPTIDE TRANSPORT SYSTEM PERMEASE PROTEIN DPPB-RELATED"/>
    <property type="match status" value="1"/>
</dbReference>
<keyword evidence="5 8" id="KW-1133">Transmembrane helix</keyword>
<evidence type="ECO:0000256" key="6">
    <source>
        <dbReference type="ARBA" id="ARBA00023136"/>
    </source>
</evidence>
<evidence type="ECO:0000256" key="1">
    <source>
        <dbReference type="ARBA" id="ARBA00004651"/>
    </source>
</evidence>
<sequence length="354" mass="36557">MLAVVGLLPWLSGRDPALSLLRARSAEQAPTPEALAAIRADLGLDAGPLGLLGQWAAGLFRGDLGVSWVSGTEVLPSVLAGLQVSLALMGAALVVALLTGTALVVPVLVRGRETSGAFAAMLTAVPEFLLSTVLLIVTGVWLGLLPTSGWAGPAHMVLPALALGVPAGGLLGRLVAEALPAVLDERWTQLWRGAGVGRTLIAAAALRRVLPPLTGQFGMVVVGLTGGAVAVELIFAIPGLSRTTLGAVKSQDLPRPAAPSRRAVRTPPTAAAPYRPYRATSTGARSPATSMSWRPYDPAASTARRPRPGRTVRGSHRRRRGVVLRGCRGDGGADRPVRLRQVLDGRRSSAAAPP</sequence>
<evidence type="ECO:0000313" key="11">
    <source>
        <dbReference type="Proteomes" id="UP001445472"/>
    </source>
</evidence>
<keyword evidence="4 8" id="KW-0812">Transmembrane</keyword>
<gene>
    <name evidence="10" type="ORF">ABT276_14290</name>
</gene>
<feature type="compositionally biased region" description="Polar residues" evidence="7">
    <location>
        <begin position="282"/>
        <end position="292"/>
    </location>
</feature>
<reference evidence="10 11" key="1">
    <citation type="submission" date="2024-06" db="EMBL/GenBank/DDBJ databases">
        <title>The Natural Products Discovery Center: Release of the First 8490 Sequenced Strains for Exploring Actinobacteria Biosynthetic Diversity.</title>
        <authorList>
            <person name="Kalkreuter E."/>
            <person name="Kautsar S.A."/>
            <person name="Yang D."/>
            <person name="Bader C.D."/>
            <person name="Teijaro C.N."/>
            <person name="Fluegel L."/>
            <person name="Davis C.M."/>
            <person name="Simpson J.R."/>
            <person name="Lauterbach L."/>
            <person name="Steele A.D."/>
            <person name="Gui C."/>
            <person name="Meng S."/>
            <person name="Li G."/>
            <person name="Viehrig K."/>
            <person name="Ye F."/>
            <person name="Su P."/>
            <person name="Kiefer A.F."/>
            <person name="Nichols A."/>
            <person name="Cepeda A.J."/>
            <person name="Yan W."/>
            <person name="Fan B."/>
            <person name="Jiang Y."/>
            <person name="Adhikari A."/>
            <person name="Zheng C.-J."/>
            <person name="Schuster L."/>
            <person name="Cowan T.M."/>
            <person name="Smanski M.J."/>
            <person name="Chevrette M.G."/>
            <person name="De Carvalho L.P.S."/>
            <person name="Shen B."/>
        </authorList>
    </citation>
    <scope>NUCLEOTIDE SEQUENCE [LARGE SCALE GENOMIC DNA]</scope>
    <source>
        <strain evidence="10 11">NPDC000837</strain>
    </source>
</reference>
<feature type="compositionally biased region" description="Low complexity" evidence="7">
    <location>
        <begin position="254"/>
        <end position="281"/>
    </location>
</feature>
<evidence type="ECO:0000256" key="3">
    <source>
        <dbReference type="ARBA" id="ARBA00022475"/>
    </source>
</evidence>
<dbReference type="EMBL" id="JBEPBX010000010">
    <property type="protein sequence ID" value="MER6614515.1"/>
    <property type="molecule type" value="Genomic_DNA"/>
</dbReference>
<feature type="domain" description="ABC transmembrane type-1" evidence="9">
    <location>
        <begin position="112"/>
        <end position="254"/>
    </location>
</feature>
<keyword evidence="2" id="KW-0813">Transport</keyword>
<accession>A0ABV1UUP4</accession>
<feature type="transmembrane region" description="Helical" evidence="8">
    <location>
        <begin position="121"/>
        <end position="144"/>
    </location>
</feature>
<feature type="region of interest" description="Disordered" evidence="7">
    <location>
        <begin position="251"/>
        <end position="354"/>
    </location>
</feature>
<dbReference type="InterPro" id="IPR000515">
    <property type="entry name" value="MetI-like"/>
</dbReference>
<keyword evidence="3" id="KW-1003">Cell membrane</keyword>
<name>A0ABV1UUP4_9ACTN</name>
<keyword evidence="6 8" id="KW-0472">Membrane</keyword>
<evidence type="ECO:0000256" key="8">
    <source>
        <dbReference type="SAM" id="Phobius"/>
    </source>
</evidence>
<comment type="caution">
    <text evidence="10">The sequence shown here is derived from an EMBL/GenBank/DDBJ whole genome shotgun (WGS) entry which is preliminary data.</text>
</comment>
<dbReference type="RefSeq" id="WP_351976338.1">
    <property type="nucleotide sequence ID" value="NZ_JBEPBX010000010.1"/>
</dbReference>
<evidence type="ECO:0000259" key="9">
    <source>
        <dbReference type="Pfam" id="PF00528"/>
    </source>
</evidence>
<comment type="subcellular location">
    <subcellularLocation>
        <location evidence="1">Cell membrane</location>
        <topology evidence="1">Multi-pass membrane protein</topology>
    </subcellularLocation>
</comment>
<feature type="transmembrane region" description="Helical" evidence="8">
    <location>
        <begin position="86"/>
        <end position="109"/>
    </location>
</feature>
<keyword evidence="11" id="KW-1185">Reference proteome</keyword>
<dbReference type="Pfam" id="PF00528">
    <property type="entry name" value="BPD_transp_1"/>
    <property type="match status" value="1"/>
</dbReference>
<proteinExistence type="predicted"/>
<protein>
    <submittedName>
        <fullName evidence="10">ABC transporter permease</fullName>
    </submittedName>
</protein>